<name>A0A177C975_9PLEO</name>
<dbReference type="Proteomes" id="UP000077069">
    <property type="component" value="Unassembled WGS sequence"/>
</dbReference>
<protein>
    <submittedName>
        <fullName evidence="1">Uncharacterized protein</fullName>
    </submittedName>
</protein>
<evidence type="ECO:0000313" key="2">
    <source>
        <dbReference type="Proteomes" id="UP000077069"/>
    </source>
</evidence>
<sequence>MVMSGRAQGPQHGRLDACTKPQMSSFLLTRLTTTTIRAIFLKLIPEGLSSHSFYPSFHQTLSVLVFHCVRLVGLLSEGPRSRPSHTRHPQASSAMQRWGQCVVWLGHCRWPAHMEEVLCRLGQLAHITSFSQRHYCIRQWAGLDRTLASCLVANLVNCAVIVSPHVSCMAIEAV</sequence>
<dbReference type="InParanoid" id="A0A177C975"/>
<reference evidence="1 2" key="1">
    <citation type="submission" date="2016-05" db="EMBL/GenBank/DDBJ databases">
        <title>Comparative analysis of secretome profiles of manganese(II)-oxidizing ascomycete fungi.</title>
        <authorList>
            <consortium name="DOE Joint Genome Institute"/>
            <person name="Zeiner C.A."/>
            <person name="Purvine S.O."/>
            <person name="Zink E.M."/>
            <person name="Wu S."/>
            <person name="Pasa-Tolic L."/>
            <person name="Chaput D.L."/>
            <person name="Haridas S."/>
            <person name="Grigoriev I.V."/>
            <person name="Santelli C.M."/>
            <person name="Hansel C.M."/>
        </authorList>
    </citation>
    <scope>NUCLEOTIDE SEQUENCE [LARGE SCALE GENOMIC DNA]</scope>
    <source>
        <strain evidence="1 2">AP3s5-JAC2a</strain>
    </source>
</reference>
<accession>A0A177C975</accession>
<dbReference type="GeneID" id="28771492"/>
<organism evidence="1 2">
    <name type="scientific">Paraphaeosphaeria sporulosa</name>
    <dbReference type="NCBI Taxonomy" id="1460663"/>
    <lineage>
        <taxon>Eukaryota</taxon>
        <taxon>Fungi</taxon>
        <taxon>Dikarya</taxon>
        <taxon>Ascomycota</taxon>
        <taxon>Pezizomycotina</taxon>
        <taxon>Dothideomycetes</taxon>
        <taxon>Pleosporomycetidae</taxon>
        <taxon>Pleosporales</taxon>
        <taxon>Massarineae</taxon>
        <taxon>Didymosphaeriaceae</taxon>
        <taxon>Paraphaeosphaeria</taxon>
    </lineage>
</organism>
<dbReference type="EMBL" id="KV441555">
    <property type="protein sequence ID" value="OAG03328.1"/>
    <property type="molecule type" value="Genomic_DNA"/>
</dbReference>
<proteinExistence type="predicted"/>
<dbReference type="AlphaFoldDB" id="A0A177C975"/>
<keyword evidence="2" id="KW-1185">Reference proteome</keyword>
<evidence type="ECO:0000313" key="1">
    <source>
        <dbReference type="EMBL" id="OAG03328.1"/>
    </source>
</evidence>
<gene>
    <name evidence="1" type="ORF">CC84DRAFT_969846</name>
</gene>
<dbReference type="RefSeq" id="XP_018033693.1">
    <property type="nucleotide sequence ID" value="XM_018188006.1"/>
</dbReference>